<sequence>MTKVPFTDKTESFARKGIKCIEKHVTYSLLCMESISKIEHDRENITIINAKNNELVNRDPGNYKSGHILTEEELRYLVPVDPSQSIL</sequence>
<gene>
    <name evidence="1" type="ORF">GPM918_LOCUS18169</name>
    <name evidence="2" type="ORF">SRO942_LOCUS18166</name>
</gene>
<evidence type="ECO:0000313" key="1">
    <source>
        <dbReference type="EMBL" id="CAF1089196.1"/>
    </source>
</evidence>
<protein>
    <submittedName>
        <fullName evidence="1">Uncharacterized protein</fullName>
    </submittedName>
</protein>
<organism evidence="1 3">
    <name type="scientific">Didymodactylos carnosus</name>
    <dbReference type="NCBI Taxonomy" id="1234261"/>
    <lineage>
        <taxon>Eukaryota</taxon>
        <taxon>Metazoa</taxon>
        <taxon>Spiralia</taxon>
        <taxon>Gnathifera</taxon>
        <taxon>Rotifera</taxon>
        <taxon>Eurotatoria</taxon>
        <taxon>Bdelloidea</taxon>
        <taxon>Philodinida</taxon>
        <taxon>Philodinidae</taxon>
        <taxon>Didymodactylos</taxon>
    </lineage>
</organism>
<dbReference type="EMBL" id="CAJOBC010005183">
    <property type="protein sequence ID" value="CAF3854714.1"/>
    <property type="molecule type" value="Genomic_DNA"/>
</dbReference>
<dbReference type="Proteomes" id="UP000681722">
    <property type="component" value="Unassembled WGS sequence"/>
</dbReference>
<dbReference type="Proteomes" id="UP000663829">
    <property type="component" value="Unassembled WGS sequence"/>
</dbReference>
<comment type="caution">
    <text evidence="1">The sequence shown here is derived from an EMBL/GenBank/DDBJ whole genome shotgun (WGS) entry which is preliminary data.</text>
</comment>
<accession>A0A814N855</accession>
<evidence type="ECO:0000313" key="2">
    <source>
        <dbReference type="EMBL" id="CAF3854714.1"/>
    </source>
</evidence>
<keyword evidence="3" id="KW-1185">Reference proteome</keyword>
<name>A0A814N855_9BILA</name>
<evidence type="ECO:0000313" key="3">
    <source>
        <dbReference type="Proteomes" id="UP000663829"/>
    </source>
</evidence>
<dbReference type="AlphaFoldDB" id="A0A814N855"/>
<reference evidence="1" key="1">
    <citation type="submission" date="2021-02" db="EMBL/GenBank/DDBJ databases">
        <authorList>
            <person name="Nowell W R."/>
        </authorList>
    </citation>
    <scope>NUCLEOTIDE SEQUENCE</scope>
</reference>
<proteinExistence type="predicted"/>
<dbReference type="EMBL" id="CAJNOQ010005183">
    <property type="protein sequence ID" value="CAF1089196.1"/>
    <property type="molecule type" value="Genomic_DNA"/>
</dbReference>